<evidence type="ECO:0000256" key="4">
    <source>
        <dbReference type="ARBA" id="ARBA00022833"/>
    </source>
</evidence>
<feature type="region of interest" description="Disordered" evidence="8">
    <location>
        <begin position="1"/>
        <end position="124"/>
    </location>
</feature>
<dbReference type="STRING" id="35525.A0A164WPJ0"/>
<dbReference type="EMBL" id="LRGB01001151">
    <property type="protein sequence ID" value="KZS13459.1"/>
    <property type="molecule type" value="Genomic_DNA"/>
</dbReference>
<feature type="region of interest" description="Disordered" evidence="8">
    <location>
        <begin position="950"/>
        <end position="1003"/>
    </location>
</feature>
<gene>
    <name evidence="11" type="ORF">APZ42_021395</name>
</gene>
<dbReference type="InterPro" id="IPR013761">
    <property type="entry name" value="SAM/pointed_sf"/>
</dbReference>
<dbReference type="InterPro" id="IPR050548">
    <property type="entry name" value="PcG_chromatin_remod_factors"/>
</dbReference>
<dbReference type="InterPro" id="IPR038603">
    <property type="entry name" value="Znf_FCS_sf"/>
</dbReference>
<dbReference type="GO" id="GO:0042393">
    <property type="term" value="F:histone binding"/>
    <property type="evidence" value="ECO:0007669"/>
    <property type="project" value="TreeGrafter"/>
</dbReference>
<dbReference type="Pfam" id="PF00536">
    <property type="entry name" value="SAM_1"/>
    <property type="match status" value="1"/>
</dbReference>
<evidence type="ECO:0000256" key="7">
    <source>
        <dbReference type="PROSITE-ProRule" id="PRU00367"/>
    </source>
</evidence>
<feature type="compositionally biased region" description="Pro residues" evidence="8">
    <location>
        <begin position="962"/>
        <end position="972"/>
    </location>
</feature>
<dbReference type="InterPro" id="IPR012313">
    <property type="entry name" value="Znf_FCS"/>
</dbReference>
<proteinExistence type="predicted"/>
<reference evidence="11 12" key="1">
    <citation type="submission" date="2016-03" db="EMBL/GenBank/DDBJ databases">
        <title>EvidentialGene: Evidence-directed Construction of Genes on Genomes.</title>
        <authorList>
            <person name="Gilbert D.G."/>
            <person name="Choi J.-H."/>
            <person name="Mockaitis K."/>
            <person name="Colbourne J."/>
            <person name="Pfrender M."/>
        </authorList>
    </citation>
    <scope>NUCLEOTIDE SEQUENCE [LARGE SCALE GENOMIC DNA]</scope>
    <source>
        <strain evidence="11 12">Xinb3</strain>
        <tissue evidence="11">Complete organism</tissue>
    </source>
</reference>
<dbReference type="SMART" id="SM00454">
    <property type="entry name" value="SAM"/>
    <property type="match status" value="1"/>
</dbReference>
<dbReference type="SUPFAM" id="SSF47769">
    <property type="entry name" value="SAM/Pointed domain"/>
    <property type="match status" value="1"/>
</dbReference>
<sequence length="1355" mass="141342">MSESTKNESESSSTTTAVPSGTPTVVPVGPGSNQSSAPSAPSSVVEAMQSPMGPTQIPTQFVFQQQIMASPQQQQQQQLMASPQQQPQQQQGNTPGPSPGGSQTQPNGGGNNPSPMNGGMNAAMTMNPSAMSTINMSAMNSMMPSLANNGMAGMTMASMNAASFQQSMGHPGGMPQVQVIQQQLPYLQQLYSNAQGQQFLMPGNISLQPTGVNQTIQVIAAGKPFQPGQLTPHLQITGNNMIKSHQNDNNAILQFFNNARNNSCIPTSNNQTLVIGPLITNTQAGNYTQQGQQSKPNDMNKQNQQQQQQQQQPYFQVVNGMPPKSPVMASTVGNVNKNNMPGGTVSVSQATNMLPQPQIVTSQANSAPMQIGGPMQPMQIISQMQGSQMGQSLGFLPPNFYQFATSGGIGGQQGPIIIRQHGQPDGMFFQAAPQPTITAQAAPPQPVSALTPAIKPRAETPSKAGGTRPLSTILPSSSGTSTTPTPIRPASSMSNQTFATGTAAGAQTGNPRPAVYQESWTTSTKSTTTSGADSCTSSANPFTACTAAAATTTTAAAAAAASTTTTTTAAAATTKSTTACRFSATHCSTVPNAEFLPDSAVSAAAPATDSHVTSSFSASDPTNARCKSACSISASHQRPAASSASTTTTAAATTTTTTTAAAAATATATSSTTSTATAVPNEQASHGSSFFCSDIVCGFQQRNHHHAECPSATTTKYDVSCSNAYPTANAKRCTYDPAGDPSTISATARIDADTSLHFICILRPDYHHHNNYTCAMAPHPHQVNMTSNEKTDQQHPQILTIPVGSAVYPMNMTGTHNIRSATPMNNFQTMNGDLGQHQQGQLNIHMPMSSSQPTTCFITNPAVTSASRMSAPLGGGLITVGPAAPLSAMASMTQAVPPSSSPITISTQGPRMAMPPLQPVTVTVSASPAPQFPLPSPARQPSAPLLSVAEKVEEPKQSPRTPAEPIPVPSAPTPTSSVEDVSAKKEVSQLNGTGTGQQNENHITNHSPALREKKEPNLPQAVVRPQILTHVLGDFVIQESSEPFPVGRFHPNEALTRCNGHRNHENYNFKLDGEPPKKKLHVEQPTENHQSPPMAPQPPATAMANELQQMSTPKGATMATCEGCGKMDFVAKSRRSKRFCSTACAKKPAINASPAVVTVQSQYQQQQQETVSTTTTANGQGAKATAGGGLLTTATSTTHSPVASITIDINKLAPPSAATVPPCTTPTTNFAPSGDKEDSSLDAELLALAAQQTRSPTTSLPQTPAQQPKPECKTNPAKWSVTEVADFVRSLTGCTDYAEDFAMQEIDGQALMLLKADHLMSAMSMKLGPALKICAKIDAMRGASSTEGGNQSNGN</sequence>
<evidence type="ECO:0000256" key="5">
    <source>
        <dbReference type="ARBA" id="ARBA00023125"/>
    </source>
</evidence>
<keyword evidence="5" id="KW-0238">DNA-binding</keyword>
<dbReference type="GO" id="GO:0003677">
    <property type="term" value="F:DNA binding"/>
    <property type="evidence" value="ECO:0007669"/>
    <property type="project" value="UniProtKB-KW"/>
</dbReference>
<feature type="compositionally biased region" description="Polar residues" evidence="8">
    <location>
        <begin position="1251"/>
        <end position="1266"/>
    </location>
</feature>
<feature type="compositionally biased region" description="Basic and acidic residues" evidence="8">
    <location>
        <begin position="1072"/>
        <end position="1086"/>
    </location>
</feature>
<feature type="compositionally biased region" description="Low complexity" evidence="8">
    <location>
        <begin position="64"/>
        <end position="124"/>
    </location>
</feature>
<evidence type="ECO:0000259" key="10">
    <source>
        <dbReference type="PROSITE" id="PS51024"/>
    </source>
</evidence>
<evidence type="ECO:0000256" key="8">
    <source>
        <dbReference type="SAM" id="MobiDB-lite"/>
    </source>
</evidence>
<feature type="compositionally biased region" description="Low complexity" evidence="8">
    <location>
        <begin position="1216"/>
        <end position="1228"/>
    </location>
</feature>
<feature type="region of interest" description="Disordered" evidence="8">
    <location>
        <begin position="1251"/>
        <end position="1276"/>
    </location>
</feature>
<feature type="region of interest" description="Disordered" evidence="8">
    <location>
        <begin position="1072"/>
        <end position="1100"/>
    </location>
</feature>
<dbReference type="OrthoDB" id="2390104at2759"/>
<dbReference type="Proteomes" id="UP000076858">
    <property type="component" value="Unassembled WGS sequence"/>
</dbReference>
<dbReference type="GO" id="GO:0008270">
    <property type="term" value="F:zinc ion binding"/>
    <property type="evidence" value="ECO:0007669"/>
    <property type="project" value="UniProtKB-KW"/>
</dbReference>
<feature type="domain" description="SAM" evidence="9">
    <location>
        <begin position="1279"/>
        <end position="1343"/>
    </location>
</feature>
<dbReference type="PANTHER" id="PTHR12247">
    <property type="entry name" value="POLYCOMB GROUP PROTEIN"/>
    <property type="match status" value="1"/>
</dbReference>
<feature type="compositionally biased region" description="Low complexity" evidence="8">
    <location>
        <begin position="302"/>
        <end position="312"/>
    </location>
</feature>
<comment type="subcellular location">
    <subcellularLocation>
        <location evidence="1">Nucleus</location>
    </subcellularLocation>
</comment>
<evidence type="ECO:0000256" key="3">
    <source>
        <dbReference type="ARBA" id="ARBA00022771"/>
    </source>
</evidence>
<feature type="compositionally biased region" description="Low complexity" evidence="8">
    <location>
        <begin position="10"/>
        <end position="45"/>
    </location>
</feature>
<evidence type="ECO:0000256" key="6">
    <source>
        <dbReference type="ARBA" id="ARBA00023242"/>
    </source>
</evidence>
<feature type="region of interest" description="Disordered" evidence="8">
    <location>
        <begin position="457"/>
        <end position="494"/>
    </location>
</feature>
<evidence type="ECO:0000256" key="2">
    <source>
        <dbReference type="ARBA" id="ARBA00022723"/>
    </source>
</evidence>
<name>A0A164WPJ0_9CRUS</name>
<feature type="region of interest" description="Disordered" evidence="8">
    <location>
        <begin position="287"/>
        <end position="312"/>
    </location>
</feature>
<keyword evidence="3 7" id="KW-0863">Zinc-finger</keyword>
<dbReference type="Gene3D" id="1.10.150.50">
    <property type="entry name" value="Transcription Factor, Ets-1"/>
    <property type="match status" value="1"/>
</dbReference>
<evidence type="ECO:0000256" key="1">
    <source>
        <dbReference type="ARBA" id="ARBA00004123"/>
    </source>
</evidence>
<dbReference type="PROSITE" id="PS51024">
    <property type="entry name" value="ZF_FCS"/>
    <property type="match status" value="1"/>
</dbReference>
<dbReference type="GO" id="GO:0045892">
    <property type="term" value="P:negative regulation of DNA-templated transcription"/>
    <property type="evidence" value="ECO:0007669"/>
    <property type="project" value="TreeGrafter"/>
</dbReference>
<feature type="compositionally biased region" description="Polar residues" evidence="8">
    <location>
        <begin position="287"/>
        <end position="301"/>
    </location>
</feature>
<evidence type="ECO:0000259" key="9">
    <source>
        <dbReference type="PROSITE" id="PS50105"/>
    </source>
</evidence>
<dbReference type="GO" id="GO:0035102">
    <property type="term" value="C:PRC1 complex"/>
    <property type="evidence" value="ECO:0007669"/>
    <property type="project" value="TreeGrafter"/>
</dbReference>
<feature type="compositionally biased region" description="Polar residues" evidence="8">
    <location>
        <begin position="52"/>
        <end position="63"/>
    </location>
</feature>
<dbReference type="Gene3D" id="3.30.60.160">
    <property type="match status" value="1"/>
</dbReference>
<evidence type="ECO:0000313" key="11">
    <source>
        <dbReference type="EMBL" id="KZS13459.1"/>
    </source>
</evidence>
<feature type="compositionally biased region" description="Low complexity" evidence="8">
    <location>
        <begin position="469"/>
        <end position="489"/>
    </location>
</feature>
<evidence type="ECO:0000313" key="12">
    <source>
        <dbReference type="Proteomes" id="UP000076858"/>
    </source>
</evidence>
<feature type="region of interest" description="Disordered" evidence="8">
    <location>
        <begin position="1216"/>
        <end position="1238"/>
    </location>
</feature>
<protein>
    <submittedName>
        <fullName evidence="11">Uncharacterized protein</fullName>
    </submittedName>
</protein>
<keyword evidence="4" id="KW-0862">Zinc</keyword>
<keyword evidence="6" id="KW-0539">Nucleus</keyword>
<dbReference type="CDD" id="cd09577">
    <property type="entry name" value="SAM_Ph1_2_3"/>
    <property type="match status" value="1"/>
</dbReference>
<dbReference type="GO" id="GO:0003682">
    <property type="term" value="F:chromatin binding"/>
    <property type="evidence" value="ECO:0007669"/>
    <property type="project" value="TreeGrafter"/>
</dbReference>
<dbReference type="InterPro" id="IPR001660">
    <property type="entry name" value="SAM"/>
</dbReference>
<keyword evidence="2" id="KW-0479">Metal-binding</keyword>
<feature type="compositionally biased region" description="Polar residues" evidence="8">
    <location>
        <begin position="988"/>
        <end position="1003"/>
    </location>
</feature>
<feature type="domain" description="FCS-type" evidence="10">
    <location>
        <begin position="1112"/>
        <end position="1146"/>
    </location>
</feature>
<organism evidence="11 12">
    <name type="scientific">Daphnia magna</name>
    <dbReference type="NCBI Taxonomy" id="35525"/>
    <lineage>
        <taxon>Eukaryota</taxon>
        <taxon>Metazoa</taxon>
        <taxon>Ecdysozoa</taxon>
        <taxon>Arthropoda</taxon>
        <taxon>Crustacea</taxon>
        <taxon>Branchiopoda</taxon>
        <taxon>Diplostraca</taxon>
        <taxon>Cladocera</taxon>
        <taxon>Anomopoda</taxon>
        <taxon>Daphniidae</taxon>
        <taxon>Daphnia</taxon>
    </lineage>
</organism>
<comment type="caution">
    <text evidence="11">The sequence shown here is derived from an EMBL/GenBank/DDBJ whole genome shotgun (WGS) entry which is preliminary data.</text>
</comment>
<dbReference type="PANTHER" id="PTHR12247:SF138">
    <property type="entry name" value="POLYHOMEOTIC DISTAL, ISOFORM A-RELATED"/>
    <property type="match status" value="1"/>
</dbReference>
<dbReference type="PROSITE" id="PS50105">
    <property type="entry name" value="SAM_DOMAIN"/>
    <property type="match status" value="1"/>
</dbReference>
<keyword evidence="12" id="KW-1185">Reference proteome</keyword>
<accession>A0A164WPJ0</accession>